<proteinExistence type="predicted"/>
<name>A0A915KJP6_ROMCU</name>
<keyword evidence="2" id="KW-1185">Reference proteome</keyword>
<organism evidence="2 3">
    <name type="scientific">Romanomermis culicivorax</name>
    <name type="common">Nematode worm</name>
    <dbReference type="NCBI Taxonomy" id="13658"/>
    <lineage>
        <taxon>Eukaryota</taxon>
        <taxon>Metazoa</taxon>
        <taxon>Ecdysozoa</taxon>
        <taxon>Nematoda</taxon>
        <taxon>Enoplea</taxon>
        <taxon>Dorylaimia</taxon>
        <taxon>Mermithida</taxon>
        <taxon>Mermithoidea</taxon>
        <taxon>Mermithidae</taxon>
        <taxon>Romanomermis</taxon>
    </lineage>
</organism>
<feature type="compositionally biased region" description="Low complexity" evidence="1">
    <location>
        <begin position="37"/>
        <end position="62"/>
    </location>
</feature>
<evidence type="ECO:0000313" key="2">
    <source>
        <dbReference type="Proteomes" id="UP000887565"/>
    </source>
</evidence>
<dbReference type="AlphaFoldDB" id="A0A915KJP6"/>
<feature type="region of interest" description="Disordered" evidence="1">
    <location>
        <begin position="1"/>
        <end position="62"/>
    </location>
</feature>
<dbReference type="WBParaSite" id="nRc.2.0.1.t38979-RA">
    <property type="protein sequence ID" value="nRc.2.0.1.t38979-RA"/>
    <property type="gene ID" value="nRc.2.0.1.g38979"/>
</dbReference>
<sequence>MAFTNETAAAELNRMLGDQQRTKSSDDVPSIPLQNGQSSSSDETHQQQQQTPQNSEISQTAS</sequence>
<dbReference type="Proteomes" id="UP000887565">
    <property type="component" value="Unplaced"/>
</dbReference>
<reference evidence="3" key="1">
    <citation type="submission" date="2022-11" db="UniProtKB">
        <authorList>
            <consortium name="WormBaseParasite"/>
        </authorList>
    </citation>
    <scope>IDENTIFICATION</scope>
</reference>
<evidence type="ECO:0000313" key="3">
    <source>
        <dbReference type="WBParaSite" id="nRc.2.0.1.t38979-RA"/>
    </source>
</evidence>
<protein>
    <submittedName>
        <fullName evidence="3">Uncharacterized protein</fullName>
    </submittedName>
</protein>
<evidence type="ECO:0000256" key="1">
    <source>
        <dbReference type="SAM" id="MobiDB-lite"/>
    </source>
</evidence>
<accession>A0A915KJP6</accession>